<protein>
    <recommendedName>
        <fullName evidence="1">DNA-directed DNA polymerase</fullName>
        <ecNumber evidence="1">2.7.7.7</ecNumber>
    </recommendedName>
</protein>
<gene>
    <name evidence="8" type="ORF">DealDRAFT_3058</name>
</gene>
<dbReference type="GO" id="GO:0003887">
    <property type="term" value="F:DNA-directed DNA polymerase activity"/>
    <property type="evidence" value="ECO:0007669"/>
    <property type="project" value="UniProtKB-KW"/>
</dbReference>
<organism evidence="8 9">
    <name type="scientific">Dethiobacter alkaliphilus AHT 1</name>
    <dbReference type="NCBI Taxonomy" id="555088"/>
    <lineage>
        <taxon>Bacteria</taxon>
        <taxon>Bacillati</taxon>
        <taxon>Bacillota</taxon>
        <taxon>Dethiobacteria</taxon>
        <taxon>Dethiobacterales</taxon>
        <taxon>Dethiobacteraceae</taxon>
        <taxon>Dethiobacter</taxon>
    </lineage>
</organism>
<dbReference type="Gene3D" id="1.10.10.1600">
    <property type="entry name" value="Bacterial DNA polymerase III alpha subunit, thumb domain"/>
    <property type="match status" value="1"/>
</dbReference>
<keyword evidence="4" id="KW-0235">DNA replication</keyword>
<accession>C0GKP9</accession>
<evidence type="ECO:0000256" key="3">
    <source>
        <dbReference type="ARBA" id="ARBA00022695"/>
    </source>
</evidence>
<name>C0GKP9_DETAL</name>
<dbReference type="InterPro" id="IPR011708">
    <property type="entry name" value="DNA_pol3_alpha_NTPase_dom"/>
</dbReference>
<comment type="caution">
    <text evidence="8">The sequence shown here is derived from an EMBL/GenBank/DDBJ whole genome shotgun (WGS) entry which is preliminary data.</text>
</comment>
<evidence type="ECO:0000256" key="6">
    <source>
        <dbReference type="ARBA" id="ARBA00049244"/>
    </source>
</evidence>
<dbReference type="InterPro" id="IPR012340">
    <property type="entry name" value="NA-bd_OB-fold"/>
</dbReference>
<dbReference type="Gene3D" id="2.40.50.140">
    <property type="entry name" value="Nucleic acid-binding proteins"/>
    <property type="match status" value="1"/>
</dbReference>
<dbReference type="CDD" id="cd04485">
    <property type="entry name" value="DnaE_OBF"/>
    <property type="match status" value="1"/>
</dbReference>
<keyword evidence="5" id="KW-0239">DNA-directed DNA polymerase</keyword>
<dbReference type="InterPro" id="IPR040982">
    <property type="entry name" value="DNA_pol3_finger"/>
</dbReference>
<keyword evidence="2 8" id="KW-0808">Transferase</keyword>
<evidence type="ECO:0000313" key="8">
    <source>
        <dbReference type="EMBL" id="EEG76071.1"/>
    </source>
</evidence>
<dbReference type="EMBL" id="ACJM01000026">
    <property type="protein sequence ID" value="EEG76071.1"/>
    <property type="molecule type" value="Genomic_DNA"/>
</dbReference>
<dbReference type="Pfam" id="PF07733">
    <property type="entry name" value="DNA_pol3_alpha"/>
    <property type="match status" value="1"/>
</dbReference>
<dbReference type="InterPro" id="IPR004805">
    <property type="entry name" value="DnaE2/DnaE/PolC"/>
</dbReference>
<evidence type="ECO:0000256" key="5">
    <source>
        <dbReference type="ARBA" id="ARBA00022932"/>
    </source>
</evidence>
<evidence type="ECO:0000256" key="4">
    <source>
        <dbReference type="ARBA" id="ARBA00022705"/>
    </source>
</evidence>
<dbReference type="eggNOG" id="COG0587">
    <property type="taxonomic scope" value="Bacteria"/>
</dbReference>
<reference evidence="8 9" key="1">
    <citation type="submission" date="2009-02" db="EMBL/GenBank/DDBJ databases">
        <title>Sequencing of the draft genome and assembly of Dethiobacter alkaliphilus AHT 1.</title>
        <authorList>
            <consortium name="US DOE Joint Genome Institute (JGI-PGF)"/>
            <person name="Lucas S."/>
            <person name="Copeland A."/>
            <person name="Lapidus A."/>
            <person name="Glavina del Rio T."/>
            <person name="Dalin E."/>
            <person name="Tice H."/>
            <person name="Bruce D."/>
            <person name="Goodwin L."/>
            <person name="Pitluck S."/>
            <person name="Larimer F."/>
            <person name="Land M.L."/>
            <person name="Hauser L."/>
            <person name="Muyzer G."/>
        </authorList>
    </citation>
    <scope>NUCLEOTIDE SEQUENCE [LARGE SCALE GENOMIC DNA]</scope>
    <source>
        <strain evidence="8 9">AHT 1</strain>
    </source>
</reference>
<keyword evidence="9" id="KW-1185">Reference proteome</keyword>
<dbReference type="AlphaFoldDB" id="C0GKP9"/>
<dbReference type="Pfam" id="PF17657">
    <property type="entry name" value="DNA_pol3_finger"/>
    <property type="match status" value="1"/>
</dbReference>
<dbReference type="RefSeq" id="WP_008519091.1">
    <property type="nucleotide sequence ID" value="NZ_ACJM01000026.1"/>
</dbReference>
<dbReference type="Pfam" id="PF02811">
    <property type="entry name" value="PHP"/>
    <property type="match status" value="1"/>
</dbReference>
<dbReference type="GO" id="GO:0008408">
    <property type="term" value="F:3'-5' exonuclease activity"/>
    <property type="evidence" value="ECO:0007669"/>
    <property type="project" value="InterPro"/>
</dbReference>
<dbReference type="SUPFAM" id="SSF89550">
    <property type="entry name" value="PHP domain-like"/>
    <property type="match status" value="1"/>
</dbReference>
<dbReference type="NCBIfam" id="TIGR00594">
    <property type="entry name" value="polc"/>
    <property type="match status" value="1"/>
</dbReference>
<evidence type="ECO:0000313" key="9">
    <source>
        <dbReference type="Proteomes" id="UP000006443"/>
    </source>
</evidence>
<dbReference type="OrthoDB" id="9804290at2"/>
<keyword evidence="3 8" id="KW-0548">Nucleotidyltransferase</keyword>
<evidence type="ECO:0000259" key="7">
    <source>
        <dbReference type="SMART" id="SM00481"/>
    </source>
</evidence>
<dbReference type="SMART" id="SM00481">
    <property type="entry name" value="POLIIIAc"/>
    <property type="match status" value="1"/>
</dbReference>
<dbReference type="InterPro" id="IPR004013">
    <property type="entry name" value="PHP_dom"/>
</dbReference>
<feature type="domain" description="Polymerase/histidinol phosphatase N-terminal" evidence="7">
    <location>
        <begin position="4"/>
        <end position="71"/>
    </location>
</feature>
<dbReference type="Gene3D" id="3.20.20.140">
    <property type="entry name" value="Metal-dependent hydrolases"/>
    <property type="match status" value="1"/>
</dbReference>
<dbReference type="STRING" id="555088.DealDRAFT_3058"/>
<dbReference type="Pfam" id="PF14579">
    <property type="entry name" value="HHH_6"/>
    <property type="match status" value="1"/>
</dbReference>
<comment type="catalytic activity">
    <reaction evidence="6">
        <text>DNA(n) + a 2'-deoxyribonucleoside 5'-triphosphate = DNA(n+1) + diphosphate</text>
        <dbReference type="Rhea" id="RHEA:22508"/>
        <dbReference type="Rhea" id="RHEA-COMP:17339"/>
        <dbReference type="Rhea" id="RHEA-COMP:17340"/>
        <dbReference type="ChEBI" id="CHEBI:33019"/>
        <dbReference type="ChEBI" id="CHEBI:61560"/>
        <dbReference type="ChEBI" id="CHEBI:173112"/>
        <dbReference type="EC" id="2.7.7.7"/>
    </reaction>
</comment>
<proteinExistence type="predicted"/>
<evidence type="ECO:0000256" key="1">
    <source>
        <dbReference type="ARBA" id="ARBA00012417"/>
    </source>
</evidence>
<dbReference type="InterPro" id="IPR016195">
    <property type="entry name" value="Pol/histidinol_Pase-like"/>
</dbReference>
<evidence type="ECO:0000256" key="2">
    <source>
        <dbReference type="ARBA" id="ARBA00022679"/>
    </source>
</evidence>
<dbReference type="EC" id="2.7.7.7" evidence="1"/>
<dbReference type="InterPro" id="IPR041931">
    <property type="entry name" value="DNA_pol3_alpha_thumb_dom"/>
</dbReference>
<dbReference type="Proteomes" id="UP000006443">
    <property type="component" value="Unassembled WGS sequence"/>
</dbReference>
<dbReference type="Gene3D" id="1.10.150.870">
    <property type="match status" value="1"/>
</dbReference>
<dbReference type="PANTHER" id="PTHR32294">
    <property type="entry name" value="DNA POLYMERASE III SUBUNIT ALPHA"/>
    <property type="match status" value="1"/>
</dbReference>
<dbReference type="InterPro" id="IPR029460">
    <property type="entry name" value="DNAPol_HHH"/>
</dbReference>
<dbReference type="InterPro" id="IPR003141">
    <property type="entry name" value="Pol/His_phosphatase_N"/>
</dbReference>
<sequence>MTFVHLRVKSEYSFLRGACRLEDLVARARELGMPAIALVDYGVLHGAVRFTNLARQYGIKPILGAEFSLPCGLPLVLLVRDRTGWQNLVRLVNRVQLARPRSDTLDMGWIAEDAAGLTAVLPAGGGETVRSRQSYIQALEQLQPVFGCEVYLGLEDGGLPGTKRQNELVAKVAEGKNVPLVATHNVHYVLPGDDEVYRMVNCIRTGRPLAGAGRSFLPGAAYYLPAPAEMHRRFAAFSGACENTLDLAKRCTFILEQEGMQLPAFLQQDCKEPAEAVLRRLCLEGMQRRGLENAEAYRRLERELAVIIPKGLSAYFLIVHDLVSYARKQNISVGPGRGSAGGSLVAYLLGIIQVDPLAHGLYFERFLSEDRSGFPDIDLDVCQRRREELLGYLRDRYGQGYVAQVSAFSTLGARAAVREVGKVLDMTGEKISTVAEALPYYAGRGGIEAAVGQYPEFMSAKLRDEDSGTVLAGARRLEGLCRHLSTHASGVIIGDGNLQEALPLCRGPAGEVLTQWDKDDVEEMGFLKIDVLGSRNLTIAHDALSWVRKRHGTTLVAEEIPLDDEDTYAMLRRGESLGCFQLESVGMRRVLRRLAPQRLEDLIHLLSLYRPGPWESGLVESFIARRHGREDMSGVHPLLTGILAETYGVVLYQEQVMQVACELGGYTPGEADGLRREMSRRLPSLQEFHQPKFVAGAVKRGLSRAEAEDVFTHLCRFAGYSFNKAHSAAYALVSYWTAYLKKHYPVEFYAALLSSGSGYYATAVYVREAAIRGVPVLPPHVNHSGLSFVPEKEAIRSALPVVRDLGARAAEALLEAQKKGPFMSLHDFCCRVGRSALRRSALVNLIKAGAFAGLGRNRRQALASLDHVLKWTDRQPGQLSLLDLMPEESAVPALPDFSWPEVVAAELETLGMALSDHPLACYKKQLQSVSREPLCNLCNLPVGTKVTVAGTVMGRTRRRLKQGGVMLTLFISDESGFAEAVFYPADYRRLLYRLDAAAFVITGKTTADGDAVMVQDIRPLSV</sequence>
<dbReference type="GO" id="GO:0006260">
    <property type="term" value="P:DNA replication"/>
    <property type="evidence" value="ECO:0007669"/>
    <property type="project" value="UniProtKB-KW"/>
</dbReference>